<dbReference type="PIRSF" id="PIRSF006281">
    <property type="entry name" value="MdoG"/>
    <property type="match status" value="1"/>
</dbReference>
<keyword evidence="9" id="KW-1185">Reference proteome</keyword>
<dbReference type="InterPro" id="IPR013783">
    <property type="entry name" value="Ig-like_fold"/>
</dbReference>
<dbReference type="EMBL" id="UWOC01000111">
    <property type="protein sequence ID" value="VCU06637.1"/>
    <property type="molecule type" value="Genomic_DNA"/>
</dbReference>
<dbReference type="GO" id="GO:0030246">
    <property type="term" value="F:carbohydrate binding"/>
    <property type="evidence" value="ECO:0007669"/>
    <property type="project" value="InterPro"/>
</dbReference>
<dbReference type="PANTHER" id="PTHR30504:SF2">
    <property type="entry name" value="GLUCANS BIOSYNTHESIS PROTEIN G"/>
    <property type="match status" value="1"/>
</dbReference>
<gene>
    <name evidence="8" type="primary">mdoG</name>
    <name evidence="6" type="synonym">opgG</name>
    <name evidence="8" type="ORF">RHODGE_RHODGE_01284</name>
</gene>
<evidence type="ECO:0000259" key="7">
    <source>
        <dbReference type="Pfam" id="PF04349"/>
    </source>
</evidence>
<feature type="signal peptide" evidence="6">
    <location>
        <begin position="1"/>
        <end position="26"/>
    </location>
</feature>
<evidence type="ECO:0000256" key="1">
    <source>
        <dbReference type="ARBA" id="ARBA00004418"/>
    </source>
</evidence>
<sequence precursor="true">MTMTSRRDLLAGSLALPLVLSGSRFAAAQGAAAPSQPPPEVPFDANLVRRTARGLAEKAFVPPDTTLPASLQDLDYDRYRTIRFKPDRALWRGEGLPFEAQFFHRGFLFTDRVAIHEVVDGKARPILYAADLFDFGAVPPPPADARVGFAGFRLHAPLNRPDYYDEVAVFLGASYFRAVAKGQTYGLSARGLSLGTGDPKGEEFPAFRAFWIEKPPKHTGSIVVHALLDSKSAAAAYRFTIRPGETTVFDVEMTLYPRVDVELPGIGTCTSMFFFGPNDRGGIDDFRPSVHDSDGLAIRNGRGEEIWRPLANPADLQISTFEDTNPRGFGLLQRTRDFRAYEDLESRFETRPSLWVEPIGDWGSGATQLIEIPTKEEIHDNIVAFWRPKDKLAAKGEYWFTYRLHWGAGKANTPPLAVFARTRAGAGPNGTRRFVLDITGDKLAGVDPAAMRGVVTSDKGKILNVVTQPNPAAGGWRLSFELAPERESVIELRAVLMRGDETLTETWLYRWSA</sequence>
<dbReference type="InterPro" id="IPR014756">
    <property type="entry name" value="Ig_E-set"/>
</dbReference>
<comment type="similarity">
    <text evidence="3 6">Belongs to the OpgD/OpgG family.</text>
</comment>
<dbReference type="SUPFAM" id="SSF81296">
    <property type="entry name" value="E set domains"/>
    <property type="match status" value="1"/>
</dbReference>
<comment type="caution">
    <text evidence="8">The sequence shown here is derived from an EMBL/GenBank/DDBJ whole genome shotgun (WGS) entry which is preliminary data.</text>
</comment>
<comment type="pathway">
    <text evidence="2 6">Glycan metabolism; osmoregulated periplasmic glucan (OPG) biosynthesis.</text>
</comment>
<dbReference type="HAMAP" id="MF_01069">
    <property type="entry name" value="MdoG_OpgG"/>
    <property type="match status" value="1"/>
</dbReference>
<name>A0A3S4BCU1_9BRAD</name>
<feature type="domain" description="Glucan biosynthesis periplasmic MdoG C-terminal" evidence="7">
    <location>
        <begin position="43"/>
        <end position="511"/>
    </location>
</feature>
<dbReference type="InterPro" id="IPR006311">
    <property type="entry name" value="TAT_signal"/>
</dbReference>
<comment type="function">
    <text evidence="6">Involved in the biosynthesis of osmoregulated periplasmic glucans (OPGs).</text>
</comment>
<dbReference type="PANTHER" id="PTHR30504">
    <property type="entry name" value="GLUCANS BIOSYNTHESIS PROTEIN"/>
    <property type="match status" value="1"/>
</dbReference>
<dbReference type="Gene3D" id="2.60.40.10">
    <property type="entry name" value="Immunoglobulins"/>
    <property type="match status" value="1"/>
</dbReference>
<dbReference type="GO" id="GO:0051274">
    <property type="term" value="P:beta-glucan biosynthetic process"/>
    <property type="evidence" value="ECO:0007669"/>
    <property type="project" value="TreeGrafter"/>
</dbReference>
<dbReference type="InterPro" id="IPR014438">
    <property type="entry name" value="Glucan_biosyn_MdoG/MdoD"/>
</dbReference>
<protein>
    <recommendedName>
        <fullName evidence="6">Glucans biosynthesis protein G</fullName>
    </recommendedName>
</protein>
<evidence type="ECO:0000313" key="8">
    <source>
        <dbReference type="EMBL" id="VCU06637.1"/>
    </source>
</evidence>
<evidence type="ECO:0000256" key="2">
    <source>
        <dbReference type="ARBA" id="ARBA00005001"/>
    </source>
</evidence>
<organism evidence="8 9">
    <name type="scientific">Rhodoplanes serenus</name>
    <dbReference type="NCBI Taxonomy" id="200615"/>
    <lineage>
        <taxon>Bacteria</taxon>
        <taxon>Pseudomonadati</taxon>
        <taxon>Pseudomonadota</taxon>
        <taxon>Alphaproteobacteria</taxon>
        <taxon>Hyphomicrobiales</taxon>
        <taxon>Nitrobacteraceae</taxon>
        <taxon>Rhodoplanes</taxon>
    </lineage>
</organism>
<dbReference type="Pfam" id="PF04349">
    <property type="entry name" value="MdoG"/>
    <property type="match status" value="1"/>
</dbReference>
<dbReference type="RefSeq" id="WP_244601499.1">
    <property type="nucleotide sequence ID" value="NZ_UWOC01000111.1"/>
</dbReference>
<evidence type="ECO:0000313" key="9">
    <source>
        <dbReference type="Proteomes" id="UP000289200"/>
    </source>
</evidence>
<dbReference type="Gene3D" id="2.70.98.10">
    <property type="match status" value="1"/>
</dbReference>
<keyword evidence="5 6" id="KW-0574">Periplasm</keyword>
<dbReference type="SUPFAM" id="SSF74650">
    <property type="entry name" value="Galactose mutarotase-like"/>
    <property type="match status" value="1"/>
</dbReference>
<dbReference type="Proteomes" id="UP000289200">
    <property type="component" value="Unassembled WGS sequence"/>
</dbReference>
<dbReference type="GO" id="GO:0003824">
    <property type="term" value="F:catalytic activity"/>
    <property type="evidence" value="ECO:0007669"/>
    <property type="project" value="InterPro"/>
</dbReference>
<dbReference type="InterPro" id="IPR011013">
    <property type="entry name" value="Gal_mutarotase_sf_dom"/>
</dbReference>
<proteinExistence type="inferred from homology"/>
<evidence type="ECO:0000256" key="6">
    <source>
        <dbReference type="HAMAP-Rule" id="MF_01069"/>
    </source>
</evidence>
<dbReference type="InterPro" id="IPR007444">
    <property type="entry name" value="Glucan_biosyn_MdoG_C"/>
</dbReference>
<dbReference type="PROSITE" id="PS51318">
    <property type="entry name" value="TAT"/>
    <property type="match status" value="1"/>
</dbReference>
<evidence type="ECO:0000256" key="3">
    <source>
        <dbReference type="ARBA" id="ARBA00009284"/>
    </source>
</evidence>
<dbReference type="InterPro" id="IPR014718">
    <property type="entry name" value="GH-type_carb-bd"/>
</dbReference>
<evidence type="ECO:0000256" key="5">
    <source>
        <dbReference type="ARBA" id="ARBA00022764"/>
    </source>
</evidence>
<dbReference type="InterPro" id="IPR023704">
    <property type="entry name" value="MdoG_OpgG"/>
</dbReference>
<accession>A0A3S4BCU1</accession>
<evidence type="ECO:0000256" key="4">
    <source>
        <dbReference type="ARBA" id="ARBA00022729"/>
    </source>
</evidence>
<dbReference type="GO" id="GO:0030288">
    <property type="term" value="C:outer membrane-bounded periplasmic space"/>
    <property type="evidence" value="ECO:0007669"/>
    <property type="project" value="TreeGrafter"/>
</dbReference>
<feature type="chain" id="PRO_5018799626" description="Glucans biosynthesis protein G" evidence="6">
    <location>
        <begin position="27"/>
        <end position="513"/>
    </location>
</feature>
<dbReference type="AlphaFoldDB" id="A0A3S4BCU1"/>
<dbReference type="UniPathway" id="UPA00637"/>
<keyword evidence="4 6" id="KW-0732">Signal</keyword>
<reference evidence="9" key="1">
    <citation type="submission" date="2018-10" db="EMBL/GenBank/DDBJ databases">
        <authorList>
            <person name="Peiro R."/>
            <person name="Begona"/>
            <person name="Cbmso G."/>
            <person name="Lopez M."/>
            <person name="Gonzalez S."/>
            <person name="Sacristan E."/>
            <person name="Castillo E."/>
        </authorList>
    </citation>
    <scope>NUCLEOTIDE SEQUENCE [LARGE SCALE GENOMIC DNA]</scope>
</reference>
<comment type="subcellular location">
    <subcellularLocation>
        <location evidence="1 6">Periplasm</location>
    </subcellularLocation>
</comment>
<dbReference type="FunFam" id="2.70.98.10:FF:000001">
    <property type="entry name" value="Glucans biosynthesis protein G"/>
    <property type="match status" value="1"/>
</dbReference>